<accession>A0ABP7IRQ6</accession>
<gene>
    <name evidence="2" type="ORF">GCM10022380_49390</name>
</gene>
<evidence type="ECO:0000313" key="2">
    <source>
        <dbReference type="EMBL" id="GAA3824741.1"/>
    </source>
</evidence>
<dbReference type="PIRSF" id="PIRSF012622">
    <property type="entry name" value="UCP012622"/>
    <property type="match status" value="1"/>
</dbReference>
<name>A0ABP7IRQ6_9PSEU</name>
<dbReference type="SUPFAM" id="SSF159234">
    <property type="entry name" value="FomD-like"/>
    <property type="match status" value="1"/>
</dbReference>
<dbReference type="Proteomes" id="UP001501624">
    <property type="component" value="Unassembled WGS sequence"/>
</dbReference>
<keyword evidence="3" id="KW-1185">Reference proteome</keyword>
<sequence length="178" mass="20220">MGGMTAHAGTIHPPKIETFDVANRTNTDPKGIARAVEEYRVEPFGLYLARPTPGRAQFHYLESWLLPALGLRLTDFWFRPGHERDQDFYLDIVSVERDDATWRTTDWYLDLVVREGERVDVVDIDELLAAAGAGLLTAGEARRALEIAYDAVDGLAAHGYRVDRWLATHGIELTWRRR</sequence>
<feature type="domain" description="DUF402" evidence="1">
    <location>
        <begin position="31"/>
        <end position="160"/>
    </location>
</feature>
<dbReference type="EMBL" id="BAABCM010000007">
    <property type="protein sequence ID" value="GAA3824741.1"/>
    <property type="molecule type" value="Genomic_DNA"/>
</dbReference>
<reference evidence="3" key="1">
    <citation type="journal article" date="2019" name="Int. J. Syst. Evol. Microbiol.">
        <title>The Global Catalogue of Microorganisms (GCM) 10K type strain sequencing project: providing services to taxonomists for standard genome sequencing and annotation.</title>
        <authorList>
            <consortium name="The Broad Institute Genomics Platform"/>
            <consortium name="The Broad Institute Genome Sequencing Center for Infectious Disease"/>
            <person name="Wu L."/>
            <person name="Ma J."/>
        </authorList>
    </citation>
    <scope>NUCLEOTIDE SEQUENCE [LARGE SCALE GENOMIC DNA]</scope>
    <source>
        <strain evidence="3">JCM 17017</strain>
    </source>
</reference>
<dbReference type="Pfam" id="PF04167">
    <property type="entry name" value="DUF402"/>
    <property type="match status" value="1"/>
</dbReference>
<dbReference type="Gene3D" id="2.40.380.10">
    <property type="entry name" value="FomD-like"/>
    <property type="match status" value="1"/>
</dbReference>
<protein>
    <submittedName>
        <fullName evidence="2">DUF402 domain-containing protein</fullName>
    </submittedName>
</protein>
<comment type="caution">
    <text evidence="2">The sequence shown here is derived from an EMBL/GenBank/DDBJ whole genome shotgun (WGS) entry which is preliminary data.</text>
</comment>
<organism evidence="2 3">
    <name type="scientific">Amycolatopsis tucumanensis</name>
    <dbReference type="NCBI Taxonomy" id="401106"/>
    <lineage>
        <taxon>Bacteria</taxon>
        <taxon>Bacillati</taxon>
        <taxon>Actinomycetota</taxon>
        <taxon>Actinomycetes</taxon>
        <taxon>Pseudonocardiales</taxon>
        <taxon>Pseudonocardiaceae</taxon>
        <taxon>Amycolatopsis</taxon>
    </lineage>
</organism>
<dbReference type="InterPro" id="IPR035930">
    <property type="entry name" value="FomD-like_sf"/>
</dbReference>
<evidence type="ECO:0000313" key="3">
    <source>
        <dbReference type="Proteomes" id="UP001501624"/>
    </source>
</evidence>
<evidence type="ECO:0000259" key="1">
    <source>
        <dbReference type="Pfam" id="PF04167"/>
    </source>
</evidence>
<dbReference type="InterPro" id="IPR014465">
    <property type="entry name" value="UCP012622"/>
</dbReference>
<proteinExistence type="predicted"/>
<dbReference type="InterPro" id="IPR007295">
    <property type="entry name" value="DUF402"/>
</dbReference>